<proteinExistence type="predicted"/>
<name>A0AAE1BDD9_9GAST</name>
<evidence type="ECO:0000256" key="1">
    <source>
        <dbReference type="SAM" id="MobiDB-lite"/>
    </source>
</evidence>
<comment type="caution">
    <text evidence="2">The sequence shown here is derived from an EMBL/GenBank/DDBJ whole genome shotgun (WGS) entry which is preliminary data.</text>
</comment>
<evidence type="ECO:0000313" key="3">
    <source>
        <dbReference type="Proteomes" id="UP001283361"/>
    </source>
</evidence>
<feature type="compositionally biased region" description="Polar residues" evidence="1">
    <location>
        <begin position="108"/>
        <end position="119"/>
    </location>
</feature>
<protein>
    <submittedName>
        <fullName evidence="2">Uncharacterized protein</fullName>
    </submittedName>
</protein>
<gene>
    <name evidence="2" type="ORF">RRG08_059765</name>
</gene>
<feature type="region of interest" description="Disordered" evidence="1">
    <location>
        <begin position="98"/>
        <end position="119"/>
    </location>
</feature>
<dbReference type="AlphaFoldDB" id="A0AAE1BDD9"/>
<reference evidence="2" key="1">
    <citation type="journal article" date="2023" name="G3 (Bethesda)">
        <title>A reference genome for the long-term kleptoplast-retaining sea slug Elysia crispata morphotype clarki.</title>
        <authorList>
            <person name="Eastman K.E."/>
            <person name="Pendleton A.L."/>
            <person name="Shaikh M.A."/>
            <person name="Suttiyut T."/>
            <person name="Ogas R."/>
            <person name="Tomko P."/>
            <person name="Gavelis G."/>
            <person name="Widhalm J.R."/>
            <person name="Wisecaver J.H."/>
        </authorList>
    </citation>
    <scope>NUCLEOTIDE SEQUENCE</scope>
    <source>
        <strain evidence="2">ECLA1</strain>
    </source>
</reference>
<dbReference type="EMBL" id="JAWDGP010000077">
    <property type="protein sequence ID" value="KAK3803899.1"/>
    <property type="molecule type" value="Genomic_DNA"/>
</dbReference>
<evidence type="ECO:0000313" key="2">
    <source>
        <dbReference type="EMBL" id="KAK3803899.1"/>
    </source>
</evidence>
<dbReference type="Proteomes" id="UP001283361">
    <property type="component" value="Unassembled WGS sequence"/>
</dbReference>
<keyword evidence="3" id="KW-1185">Reference proteome</keyword>
<organism evidence="2 3">
    <name type="scientific">Elysia crispata</name>
    <name type="common">lettuce slug</name>
    <dbReference type="NCBI Taxonomy" id="231223"/>
    <lineage>
        <taxon>Eukaryota</taxon>
        <taxon>Metazoa</taxon>
        <taxon>Spiralia</taxon>
        <taxon>Lophotrochozoa</taxon>
        <taxon>Mollusca</taxon>
        <taxon>Gastropoda</taxon>
        <taxon>Heterobranchia</taxon>
        <taxon>Euthyneura</taxon>
        <taxon>Panpulmonata</taxon>
        <taxon>Sacoglossa</taxon>
        <taxon>Placobranchoidea</taxon>
        <taxon>Plakobranchidae</taxon>
        <taxon>Elysia</taxon>
    </lineage>
</organism>
<sequence length="165" mass="18222">MSQIESLPIRRQSLYHSATPATQRSLQIDLPVTPESSELLWLSRSEFFSERRKRIKSKIIFHWRQSSHLGLDPQRLRVGRAAREVLDPRSDQSTLSYLGLRGSPLTAPRSSSVSGETEAWPSSQTRAPLSVSLTVGSIVSCVLAVHCGPFDLGTPVPGWFAAQIA</sequence>
<accession>A0AAE1BDD9</accession>